<keyword evidence="10" id="KW-1185">Reference proteome</keyword>
<name>A0AA96FA40_9MICO</name>
<dbReference type="EMBL" id="CP134880">
    <property type="protein sequence ID" value="WNM27863.1"/>
    <property type="molecule type" value="Genomic_DNA"/>
</dbReference>
<dbReference type="Pfam" id="PF13462">
    <property type="entry name" value="Thioredoxin_4"/>
    <property type="match status" value="1"/>
</dbReference>
<evidence type="ECO:0000256" key="4">
    <source>
        <dbReference type="ARBA" id="ARBA00023157"/>
    </source>
</evidence>
<dbReference type="EMBL" id="CP134879">
    <property type="protein sequence ID" value="WNM24956.1"/>
    <property type="molecule type" value="Genomic_DNA"/>
</dbReference>
<evidence type="ECO:0000256" key="6">
    <source>
        <dbReference type="SAM" id="Phobius"/>
    </source>
</evidence>
<dbReference type="RefSeq" id="WP_313499502.1">
    <property type="nucleotide sequence ID" value="NZ_CP134879.1"/>
</dbReference>
<dbReference type="Proteomes" id="UP001304125">
    <property type="component" value="Chromosome"/>
</dbReference>
<evidence type="ECO:0000313" key="9">
    <source>
        <dbReference type="EMBL" id="WNM27863.1"/>
    </source>
</evidence>
<accession>A0AA96FA40</accession>
<reference evidence="8 10" key="1">
    <citation type="submission" date="2023-09" db="EMBL/GenBank/DDBJ databases">
        <title>Demequina sp. a novel bacteria isolated from Capsicum annuum.</title>
        <authorList>
            <person name="Humaira Z."/>
            <person name="Lee J."/>
            <person name="Cho D."/>
        </authorList>
    </citation>
    <scope>NUCLEOTIDE SEQUENCE [LARGE SCALE GENOMIC DNA]</scope>
    <source>
        <strain evidence="8 10">OYTSA14</strain>
        <strain evidence="9">PMTSA13</strain>
    </source>
</reference>
<dbReference type="GO" id="GO:0016491">
    <property type="term" value="F:oxidoreductase activity"/>
    <property type="evidence" value="ECO:0007669"/>
    <property type="project" value="UniProtKB-KW"/>
</dbReference>
<protein>
    <submittedName>
        <fullName evidence="8">Thioredoxin domain-containing protein</fullName>
    </submittedName>
</protein>
<dbReference type="InterPro" id="IPR036249">
    <property type="entry name" value="Thioredoxin-like_sf"/>
</dbReference>
<feature type="transmembrane region" description="Helical" evidence="6">
    <location>
        <begin position="27"/>
        <end position="48"/>
    </location>
</feature>
<evidence type="ECO:0000256" key="3">
    <source>
        <dbReference type="ARBA" id="ARBA00023002"/>
    </source>
</evidence>
<dbReference type="CDD" id="cd02972">
    <property type="entry name" value="DsbA_family"/>
    <property type="match status" value="1"/>
</dbReference>
<evidence type="ECO:0000313" key="10">
    <source>
        <dbReference type="Proteomes" id="UP001304125"/>
    </source>
</evidence>
<evidence type="ECO:0000313" key="8">
    <source>
        <dbReference type="EMBL" id="WNM24956.1"/>
    </source>
</evidence>
<feature type="domain" description="Thioredoxin-like fold" evidence="7">
    <location>
        <begin position="88"/>
        <end position="243"/>
    </location>
</feature>
<accession>A0AA96FDC2</accession>
<keyword evidence="3" id="KW-0560">Oxidoreductase</keyword>
<dbReference type="Proteomes" id="UP001303408">
    <property type="component" value="Chromosome"/>
</dbReference>
<dbReference type="PANTHER" id="PTHR13887">
    <property type="entry name" value="GLUTATHIONE S-TRANSFERASE KAPPA"/>
    <property type="match status" value="1"/>
</dbReference>
<sequence>MASSDKAAEARAKAKANMKAQERRTTMMIVSGIVVALVVFGGLVFFIMNQNKGLDQLGDAATGSPAGSLANGAIPVGSSGTAGVTDDNPPVTVDVYYDYMCPYCQAFEQINSSDLDQLRQAGTIQVNYHPIAILDGASNGTKYSTRAANAAATVADADPTHFLDFTVALFANQPSEGSDGLSDDDLAALAVSVGVPADVAKTFADYKFRSWVTSATEQSSVDGVSGTPTVMVNGEALDPNTVNYFTEGTLAAYLTQVAGQ</sequence>
<keyword evidence="4" id="KW-1015">Disulfide bond</keyword>
<dbReference type="PANTHER" id="PTHR13887:SF14">
    <property type="entry name" value="DISULFIDE BOND FORMATION PROTEIN D"/>
    <property type="match status" value="1"/>
</dbReference>
<comment type="similarity">
    <text evidence="1">Belongs to the thioredoxin family. DsbA subfamily.</text>
</comment>
<evidence type="ECO:0000256" key="5">
    <source>
        <dbReference type="ARBA" id="ARBA00023284"/>
    </source>
</evidence>
<dbReference type="SUPFAM" id="SSF52833">
    <property type="entry name" value="Thioredoxin-like"/>
    <property type="match status" value="1"/>
</dbReference>
<keyword evidence="5" id="KW-0676">Redox-active center</keyword>
<keyword evidence="6" id="KW-0812">Transmembrane</keyword>
<evidence type="ECO:0000256" key="1">
    <source>
        <dbReference type="ARBA" id="ARBA00005791"/>
    </source>
</evidence>
<proteinExistence type="inferred from homology"/>
<evidence type="ECO:0000259" key="7">
    <source>
        <dbReference type="Pfam" id="PF13462"/>
    </source>
</evidence>
<keyword evidence="2" id="KW-0732">Signal</keyword>
<dbReference type="Gene3D" id="3.40.30.10">
    <property type="entry name" value="Glutaredoxin"/>
    <property type="match status" value="1"/>
</dbReference>
<dbReference type="KEGG" id="dcp:RN607_02325"/>
<dbReference type="AlphaFoldDB" id="A0AA96FA40"/>
<gene>
    <name evidence="8" type="ORF">RN606_02050</name>
    <name evidence="9" type="ORF">RN607_02325</name>
</gene>
<evidence type="ECO:0000256" key="2">
    <source>
        <dbReference type="ARBA" id="ARBA00022729"/>
    </source>
</evidence>
<organism evidence="8 10">
    <name type="scientific">Demequina capsici</name>
    <dbReference type="NCBI Taxonomy" id="3075620"/>
    <lineage>
        <taxon>Bacteria</taxon>
        <taxon>Bacillati</taxon>
        <taxon>Actinomycetota</taxon>
        <taxon>Actinomycetes</taxon>
        <taxon>Micrococcales</taxon>
        <taxon>Demequinaceae</taxon>
        <taxon>Demequina</taxon>
    </lineage>
</organism>
<keyword evidence="6" id="KW-1133">Transmembrane helix</keyword>
<keyword evidence="6" id="KW-0472">Membrane</keyword>
<dbReference type="InterPro" id="IPR012336">
    <property type="entry name" value="Thioredoxin-like_fold"/>
</dbReference>